<evidence type="ECO:0000313" key="2">
    <source>
        <dbReference type="EMBL" id="ORY31520.1"/>
    </source>
</evidence>
<feature type="compositionally biased region" description="Low complexity" evidence="1">
    <location>
        <begin position="82"/>
        <end position="99"/>
    </location>
</feature>
<accession>A0A1Y2BAG9</accession>
<dbReference type="EMBL" id="MCGO01000076">
    <property type="protein sequence ID" value="ORY31520.1"/>
    <property type="molecule type" value="Genomic_DNA"/>
</dbReference>
<protein>
    <submittedName>
        <fullName evidence="2">Uncharacterized protein</fullName>
    </submittedName>
</protein>
<feature type="region of interest" description="Disordered" evidence="1">
    <location>
        <begin position="1"/>
        <end position="163"/>
    </location>
</feature>
<feature type="compositionally biased region" description="Polar residues" evidence="1">
    <location>
        <begin position="59"/>
        <end position="72"/>
    </location>
</feature>
<keyword evidence="3" id="KW-1185">Reference proteome</keyword>
<feature type="compositionally biased region" description="Polar residues" evidence="1">
    <location>
        <begin position="267"/>
        <end position="276"/>
    </location>
</feature>
<sequence length="361" mass="39992">MSRRKISVDFPSSFDDKVSKSHRSPSKRGSFLPSELSARQSISKGLRRQSHVKEPQRISLDSPNTSSESLKGSNRRISIRASQTIRQSITRTSTSHRTSLPPDPQFLITSSNQPTSFNPIEEDESESSPQGIPKLPDITQGTPVLTSPENGLHHNSKPLLSSPRFHVPYLTKRACRPHTQEHGARDYTNQLREMEDLIAHQERRNYLAVRNEKLVAVHSPDIHVREVSLWAGEEKGVVVPEIEVAPEVLIESGGVAVGGVAVDVSSHPDSNESVESGSIAPHPIPLQDGPTDDELSDVNPNPKVDAKAVELAQAALHYLDMKKAVQETRGERLMHVRLTQGNDAVLYKSRIIGDRRRSCRL</sequence>
<evidence type="ECO:0000256" key="1">
    <source>
        <dbReference type="SAM" id="MobiDB-lite"/>
    </source>
</evidence>
<dbReference type="AlphaFoldDB" id="A0A1Y2BAG9"/>
<proteinExistence type="predicted"/>
<feature type="region of interest" description="Disordered" evidence="1">
    <location>
        <begin position="262"/>
        <end position="296"/>
    </location>
</feature>
<dbReference type="Proteomes" id="UP000193642">
    <property type="component" value="Unassembled WGS sequence"/>
</dbReference>
<name>A0A1Y2BAG9_9FUNG</name>
<reference evidence="2 3" key="1">
    <citation type="submission" date="2016-07" db="EMBL/GenBank/DDBJ databases">
        <title>Pervasive Adenine N6-methylation of Active Genes in Fungi.</title>
        <authorList>
            <consortium name="DOE Joint Genome Institute"/>
            <person name="Mondo S.J."/>
            <person name="Dannebaum R.O."/>
            <person name="Kuo R.C."/>
            <person name="Labutti K."/>
            <person name="Haridas S."/>
            <person name="Kuo A."/>
            <person name="Salamov A."/>
            <person name="Ahrendt S.R."/>
            <person name="Lipzen A."/>
            <person name="Sullivan W."/>
            <person name="Andreopoulos W.B."/>
            <person name="Clum A."/>
            <person name="Lindquist E."/>
            <person name="Daum C."/>
            <person name="Ramamoorthy G.K."/>
            <person name="Gryganskyi A."/>
            <person name="Culley D."/>
            <person name="Magnuson J.K."/>
            <person name="James T.Y."/>
            <person name="O'Malley M.A."/>
            <person name="Stajich J.E."/>
            <person name="Spatafora J.W."/>
            <person name="Visel A."/>
            <person name="Grigoriev I.V."/>
        </authorList>
    </citation>
    <scope>NUCLEOTIDE SEQUENCE [LARGE SCALE GENOMIC DNA]</scope>
    <source>
        <strain evidence="2 3">JEL800</strain>
    </source>
</reference>
<feature type="compositionally biased region" description="Polar residues" evidence="1">
    <location>
        <begin position="139"/>
        <end position="149"/>
    </location>
</feature>
<organism evidence="2 3">
    <name type="scientific">Rhizoclosmatium globosum</name>
    <dbReference type="NCBI Taxonomy" id="329046"/>
    <lineage>
        <taxon>Eukaryota</taxon>
        <taxon>Fungi</taxon>
        <taxon>Fungi incertae sedis</taxon>
        <taxon>Chytridiomycota</taxon>
        <taxon>Chytridiomycota incertae sedis</taxon>
        <taxon>Chytridiomycetes</taxon>
        <taxon>Chytridiales</taxon>
        <taxon>Chytriomycetaceae</taxon>
        <taxon>Rhizoclosmatium</taxon>
    </lineage>
</organism>
<comment type="caution">
    <text evidence="2">The sequence shown here is derived from an EMBL/GenBank/DDBJ whole genome shotgun (WGS) entry which is preliminary data.</text>
</comment>
<evidence type="ECO:0000313" key="3">
    <source>
        <dbReference type="Proteomes" id="UP000193642"/>
    </source>
</evidence>
<feature type="compositionally biased region" description="Polar residues" evidence="1">
    <location>
        <begin position="107"/>
        <end position="118"/>
    </location>
</feature>
<gene>
    <name evidence="2" type="ORF">BCR33DRAFT_771780</name>
</gene>